<feature type="active site" description="Nucleophile" evidence="7">
    <location>
        <position position="304"/>
    </location>
</feature>
<evidence type="ECO:0000256" key="5">
    <source>
        <dbReference type="ARBA" id="ARBA00022984"/>
    </source>
</evidence>
<feature type="domain" description="L,D-TPase catalytic" evidence="9">
    <location>
        <begin position="171"/>
        <end position="329"/>
    </location>
</feature>
<dbReference type="RefSeq" id="WP_184156633.1">
    <property type="nucleotide sequence ID" value="NZ_JACHKA010000001.1"/>
</dbReference>
<gene>
    <name evidence="10" type="ORF">HNP60_003900</name>
</gene>
<dbReference type="PANTHER" id="PTHR41533:SF2">
    <property type="entry name" value="BLR7131 PROTEIN"/>
    <property type="match status" value="1"/>
</dbReference>
<evidence type="ECO:0000256" key="4">
    <source>
        <dbReference type="ARBA" id="ARBA00022960"/>
    </source>
</evidence>
<evidence type="ECO:0000259" key="9">
    <source>
        <dbReference type="PROSITE" id="PS52029"/>
    </source>
</evidence>
<proteinExistence type="inferred from homology"/>
<keyword evidence="11" id="KW-1185">Reference proteome</keyword>
<evidence type="ECO:0000313" key="11">
    <source>
        <dbReference type="Proteomes" id="UP001138540"/>
    </source>
</evidence>
<dbReference type="InterPro" id="IPR038063">
    <property type="entry name" value="Transpep_catalytic_dom"/>
</dbReference>
<evidence type="ECO:0000256" key="2">
    <source>
        <dbReference type="ARBA" id="ARBA00005992"/>
    </source>
</evidence>
<dbReference type="EMBL" id="JACHKA010000001">
    <property type="protein sequence ID" value="MBB5987926.1"/>
    <property type="molecule type" value="Genomic_DNA"/>
</dbReference>
<comment type="similarity">
    <text evidence="2">Belongs to the YkuD family.</text>
</comment>
<feature type="chain" id="PRO_5045910842" evidence="8">
    <location>
        <begin position="21"/>
        <end position="399"/>
    </location>
</feature>
<dbReference type="Proteomes" id="UP001138540">
    <property type="component" value="Unassembled WGS sequence"/>
</dbReference>
<evidence type="ECO:0000256" key="7">
    <source>
        <dbReference type="PROSITE-ProRule" id="PRU01373"/>
    </source>
</evidence>
<feature type="signal peptide" evidence="8">
    <location>
        <begin position="1"/>
        <end position="20"/>
    </location>
</feature>
<keyword evidence="3" id="KW-0808">Transferase</keyword>
<keyword evidence="6 7" id="KW-0961">Cell wall biogenesis/degradation</keyword>
<protein>
    <submittedName>
        <fullName evidence="10">Murein L,D-transpeptidase YcbB/YkuD</fullName>
    </submittedName>
</protein>
<organism evidence="10 11">
    <name type="scientific">Sphingobium lignivorans</name>
    <dbReference type="NCBI Taxonomy" id="2735886"/>
    <lineage>
        <taxon>Bacteria</taxon>
        <taxon>Pseudomonadati</taxon>
        <taxon>Pseudomonadota</taxon>
        <taxon>Alphaproteobacteria</taxon>
        <taxon>Sphingomonadales</taxon>
        <taxon>Sphingomonadaceae</taxon>
        <taxon>Sphingobium</taxon>
    </lineage>
</organism>
<dbReference type="PANTHER" id="PTHR41533">
    <property type="entry name" value="L,D-TRANSPEPTIDASE HI_1667-RELATED"/>
    <property type="match status" value="1"/>
</dbReference>
<dbReference type="PROSITE" id="PS52029">
    <property type="entry name" value="LD_TPASE"/>
    <property type="match status" value="1"/>
</dbReference>
<sequence>MRILILALSFLLCVAPPAHAAMPWSAQAAARLLDYGEKIGTHGLDPSDYELDRLRTALAGRDQAGLDTAATRSFALLARDLANGRVPAAQRRLSYFRTANLTPDAVLELLDRALAAGDVPGTLDRLAPANADYRMLRAALASLPADARSDRARVRANLERWRWLPRDLGERYLLVNVPEYVVRLMDGGKSGAEHRVIVGKRATPTPQFATTATGIIFNPTWTVPQSIIRESVGALVRNRPDTARARGYTWTGSGANLHVVQQPGPTNSLGQMKIDMPNPLSIFLHDTPSKTLFGQETRMFSHGCVRTDRPFDLAARMLAGTEWTPARIEEAVAARETITAKLPRPVPVYVVYMTARADADGRLHSFDDIYGLDAGISRDLGAAGLAAVRQLSDRTCAAG</sequence>
<evidence type="ECO:0000313" key="10">
    <source>
        <dbReference type="EMBL" id="MBB5987926.1"/>
    </source>
</evidence>
<evidence type="ECO:0000256" key="8">
    <source>
        <dbReference type="SAM" id="SignalP"/>
    </source>
</evidence>
<comment type="pathway">
    <text evidence="1 7">Cell wall biogenesis; peptidoglycan biosynthesis.</text>
</comment>
<evidence type="ECO:0000256" key="3">
    <source>
        <dbReference type="ARBA" id="ARBA00022679"/>
    </source>
</evidence>
<dbReference type="SUPFAM" id="SSF141523">
    <property type="entry name" value="L,D-transpeptidase catalytic domain-like"/>
    <property type="match status" value="1"/>
</dbReference>
<dbReference type="InterPro" id="IPR052905">
    <property type="entry name" value="LD-transpeptidase_YkuD-like"/>
</dbReference>
<evidence type="ECO:0000256" key="6">
    <source>
        <dbReference type="ARBA" id="ARBA00023316"/>
    </source>
</evidence>
<dbReference type="CDD" id="cd16913">
    <property type="entry name" value="YkuD_like"/>
    <property type="match status" value="1"/>
</dbReference>
<dbReference type="InterPro" id="IPR005490">
    <property type="entry name" value="LD_TPept_cat_dom"/>
</dbReference>
<keyword evidence="5 7" id="KW-0573">Peptidoglycan synthesis</keyword>
<comment type="caution">
    <text evidence="10">The sequence shown here is derived from an EMBL/GenBank/DDBJ whole genome shotgun (WGS) entry which is preliminary data.</text>
</comment>
<name>A0ABR6NKY2_9SPHN</name>
<keyword evidence="8" id="KW-0732">Signal</keyword>
<accession>A0ABR6NKY2</accession>
<evidence type="ECO:0000256" key="1">
    <source>
        <dbReference type="ARBA" id="ARBA00004752"/>
    </source>
</evidence>
<keyword evidence="4 7" id="KW-0133">Cell shape</keyword>
<dbReference type="Pfam" id="PF03734">
    <property type="entry name" value="YkuD"/>
    <property type="match status" value="1"/>
</dbReference>
<feature type="active site" description="Proton donor/acceptor" evidence="7">
    <location>
        <position position="285"/>
    </location>
</feature>
<dbReference type="Pfam" id="PF20142">
    <property type="entry name" value="Scaffold"/>
    <property type="match status" value="1"/>
</dbReference>
<dbReference type="Gene3D" id="2.40.440.10">
    <property type="entry name" value="L,D-transpeptidase catalytic domain-like"/>
    <property type="match status" value="1"/>
</dbReference>
<reference evidence="10 11" key="1">
    <citation type="submission" date="2020-08" db="EMBL/GenBank/DDBJ databases">
        <title>Exploring microbial biodiversity for novel pathways involved in the catabolism of aromatic compounds derived from lignin.</title>
        <authorList>
            <person name="Elkins J."/>
        </authorList>
    </citation>
    <scope>NUCLEOTIDE SEQUENCE [LARGE SCALE GENOMIC DNA]</scope>
    <source>
        <strain evidence="10 11">B1D3A</strain>
    </source>
</reference>
<dbReference type="InterPro" id="IPR045380">
    <property type="entry name" value="LD_TPept_scaffold_dom"/>
</dbReference>